<dbReference type="InterPro" id="IPR027417">
    <property type="entry name" value="P-loop_NTPase"/>
</dbReference>
<evidence type="ECO:0000313" key="5">
    <source>
        <dbReference type="EMBL" id="MBC5678453.1"/>
    </source>
</evidence>
<dbReference type="SUPFAM" id="SSF52540">
    <property type="entry name" value="P-loop containing nucleoside triphosphate hydrolases"/>
    <property type="match status" value="1"/>
</dbReference>
<keyword evidence="2" id="KW-0547">Nucleotide-binding</keyword>
<evidence type="ECO:0000256" key="3">
    <source>
        <dbReference type="ARBA" id="ARBA00022840"/>
    </source>
</evidence>
<dbReference type="InterPro" id="IPR017871">
    <property type="entry name" value="ABC_transporter-like_CS"/>
</dbReference>
<dbReference type="CDD" id="cd03230">
    <property type="entry name" value="ABC_DR_subfamily_A"/>
    <property type="match status" value="1"/>
</dbReference>
<dbReference type="SMART" id="SM00382">
    <property type="entry name" value="AAA"/>
    <property type="match status" value="1"/>
</dbReference>
<evidence type="ECO:0000256" key="1">
    <source>
        <dbReference type="ARBA" id="ARBA00022448"/>
    </source>
</evidence>
<dbReference type="InterPro" id="IPR051782">
    <property type="entry name" value="ABC_Transporter_VariousFunc"/>
</dbReference>
<evidence type="ECO:0000259" key="4">
    <source>
        <dbReference type="PROSITE" id="PS50893"/>
    </source>
</evidence>
<evidence type="ECO:0000313" key="6">
    <source>
        <dbReference type="Proteomes" id="UP000635828"/>
    </source>
</evidence>
<keyword evidence="3 5" id="KW-0067">ATP-binding</keyword>
<dbReference type="RefSeq" id="WP_024728671.1">
    <property type="nucleotide sequence ID" value="NZ_JACOOS010000016.1"/>
</dbReference>
<dbReference type="Pfam" id="PF00005">
    <property type="entry name" value="ABC_tran"/>
    <property type="match status" value="1"/>
</dbReference>
<dbReference type="InterPro" id="IPR003593">
    <property type="entry name" value="AAA+_ATPase"/>
</dbReference>
<reference evidence="5 6" key="1">
    <citation type="submission" date="2020-08" db="EMBL/GenBank/DDBJ databases">
        <title>Genome public.</title>
        <authorList>
            <person name="Liu C."/>
            <person name="Sun Q."/>
        </authorList>
    </citation>
    <scope>NUCLEOTIDE SEQUENCE [LARGE SCALE GENOMIC DNA]</scope>
    <source>
        <strain evidence="5 6">NSJ-7</strain>
    </source>
</reference>
<dbReference type="EMBL" id="JACOOS010000016">
    <property type="protein sequence ID" value="MBC5678453.1"/>
    <property type="molecule type" value="Genomic_DNA"/>
</dbReference>
<evidence type="ECO:0000256" key="2">
    <source>
        <dbReference type="ARBA" id="ARBA00022741"/>
    </source>
</evidence>
<accession>A0ABR7FUF8</accession>
<organism evidence="5 6">
    <name type="scientific">Anaerostipes hominis</name>
    <name type="common">ex Liu et al. 2021</name>
    <dbReference type="NCBI Taxonomy" id="2763018"/>
    <lineage>
        <taxon>Bacteria</taxon>
        <taxon>Bacillati</taxon>
        <taxon>Bacillota</taxon>
        <taxon>Clostridia</taxon>
        <taxon>Lachnospirales</taxon>
        <taxon>Lachnospiraceae</taxon>
        <taxon>Anaerostipes</taxon>
    </lineage>
</organism>
<protein>
    <submittedName>
        <fullName evidence="5">ABC transporter ATP-binding protein</fullName>
    </submittedName>
</protein>
<name>A0ABR7FUF8_9FIRM</name>
<sequence length="286" mass="32442">MSENNISVKNLCKSFDGFTLNNISLQVPKGRIVGFIGENGAGKSTTINLLLNELKRDSGTIEILGTDTLNSSVKKEIGVVFDECNFHDFFTAQNVAKIFSGVYPTWDNSLFTLYMKKLNIPFSKPISSFSKGMKMKLSIICAMAHRPKLLILDEATTGLDPVVRDEILEMFLDFIQDEEHSIFFSSHIISDIEKIADYVILIHQGKIVFEEEKDTLIYQYGIIRCEKKQFADIQPEDYIISRKTNVSMECLVRDKEAARRKYKNVVVDSASLEEIMLFYIKGGSTK</sequence>
<dbReference type="InterPro" id="IPR003439">
    <property type="entry name" value="ABC_transporter-like_ATP-bd"/>
</dbReference>
<dbReference type="GO" id="GO:0005524">
    <property type="term" value="F:ATP binding"/>
    <property type="evidence" value="ECO:0007669"/>
    <property type="project" value="UniProtKB-KW"/>
</dbReference>
<dbReference type="Proteomes" id="UP000635828">
    <property type="component" value="Unassembled WGS sequence"/>
</dbReference>
<dbReference type="PROSITE" id="PS00211">
    <property type="entry name" value="ABC_TRANSPORTER_1"/>
    <property type="match status" value="1"/>
</dbReference>
<keyword evidence="1" id="KW-0813">Transport</keyword>
<comment type="caution">
    <text evidence="5">The sequence shown here is derived from an EMBL/GenBank/DDBJ whole genome shotgun (WGS) entry which is preliminary data.</text>
</comment>
<dbReference type="Gene3D" id="3.40.50.300">
    <property type="entry name" value="P-loop containing nucleotide triphosphate hydrolases"/>
    <property type="match status" value="1"/>
</dbReference>
<gene>
    <name evidence="5" type="ORF">H8S22_12845</name>
</gene>
<dbReference type="PROSITE" id="PS50893">
    <property type="entry name" value="ABC_TRANSPORTER_2"/>
    <property type="match status" value="1"/>
</dbReference>
<proteinExistence type="predicted"/>
<dbReference type="PANTHER" id="PTHR42939:SF3">
    <property type="entry name" value="ABC TRANSPORTER ATP-BINDING COMPONENT"/>
    <property type="match status" value="1"/>
</dbReference>
<dbReference type="PANTHER" id="PTHR42939">
    <property type="entry name" value="ABC TRANSPORTER ATP-BINDING PROTEIN ALBC-RELATED"/>
    <property type="match status" value="1"/>
</dbReference>
<keyword evidence="6" id="KW-1185">Reference proteome</keyword>
<feature type="domain" description="ABC transporter" evidence="4">
    <location>
        <begin position="1"/>
        <end position="229"/>
    </location>
</feature>